<dbReference type="PANTHER" id="PTHR43065:SF10">
    <property type="entry name" value="PEROXIDE STRESS-ACTIVATED HISTIDINE KINASE MAK3"/>
    <property type="match status" value="1"/>
</dbReference>
<dbReference type="InterPro" id="IPR001610">
    <property type="entry name" value="PAC"/>
</dbReference>
<keyword evidence="6" id="KW-0808">Transferase</keyword>
<organism evidence="18 19">
    <name type="scientific">Sphingomonas kyeonggiensis</name>
    <dbReference type="NCBI Taxonomy" id="1268553"/>
    <lineage>
        <taxon>Bacteria</taxon>
        <taxon>Pseudomonadati</taxon>
        <taxon>Pseudomonadota</taxon>
        <taxon>Alphaproteobacteria</taxon>
        <taxon>Sphingomonadales</taxon>
        <taxon>Sphingomonadaceae</taxon>
        <taxon>Sphingomonas</taxon>
    </lineage>
</organism>
<dbReference type="InterPro" id="IPR003661">
    <property type="entry name" value="HisK_dim/P_dom"/>
</dbReference>
<evidence type="ECO:0000256" key="6">
    <source>
        <dbReference type="ARBA" id="ARBA00022679"/>
    </source>
</evidence>
<keyword evidence="10" id="KW-0067">ATP-binding</keyword>
<evidence type="ECO:0000256" key="11">
    <source>
        <dbReference type="ARBA" id="ARBA00022989"/>
    </source>
</evidence>
<feature type="transmembrane region" description="Helical" evidence="14">
    <location>
        <begin position="226"/>
        <end position="245"/>
    </location>
</feature>
<dbReference type="InterPro" id="IPR013656">
    <property type="entry name" value="PAS_4"/>
</dbReference>
<evidence type="ECO:0000256" key="8">
    <source>
        <dbReference type="ARBA" id="ARBA00022741"/>
    </source>
</evidence>
<dbReference type="SMART" id="SM00091">
    <property type="entry name" value="PAS"/>
    <property type="match status" value="2"/>
</dbReference>
<dbReference type="GO" id="GO:0005524">
    <property type="term" value="F:ATP binding"/>
    <property type="evidence" value="ECO:0007669"/>
    <property type="project" value="UniProtKB-KW"/>
</dbReference>
<evidence type="ECO:0000256" key="7">
    <source>
        <dbReference type="ARBA" id="ARBA00022692"/>
    </source>
</evidence>
<dbReference type="PROSITE" id="PS50112">
    <property type="entry name" value="PAS"/>
    <property type="match status" value="1"/>
</dbReference>
<dbReference type="InterPro" id="IPR036890">
    <property type="entry name" value="HATPase_C_sf"/>
</dbReference>
<evidence type="ECO:0000259" key="17">
    <source>
        <dbReference type="PROSITE" id="PS50113"/>
    </source>
</evidence>
<evidence type="ECO:0000259" key="15">
    <source>
        <dbReference type="PROSITE" id="PS50109"/>
    </source>
</evidence>
<evidence type="ECO:0000256" key="12">
    <source>
        <dbReference type="ARBA" id="ARBA00023012"/>
    </source>
</evidence>
<evidence type="ECO:0000259" key="16">
    <source>
        <dbReference type="PROSITE" id="PS50112"/>
    </source>
</evidence>
<keyword evidence="19" id="KW-1185">Reference proteome</keyword>
<dbReference type="PROSITE" id="PS50113">
    <property type="entry name" value="PAC"/>
    <property type="match status" value="2"/>
</dbReference>
<evidence type="ECO:0000256" key="5">
    <source>
        <dbReference type="ARBA" id="ARBA00022553"/>
    </source>
</evidence>
<feature type="domain" description="PAS" evidence="16">
    <location>
        <begin position="430"/>
        <end position="476"/>
    </location>
</feature>
<comment type="caution">
    <text evidence="18">The sequence shown here is derived from an EMBL/GenBank/DDBJ whole genome shotgun (WGS) entry which is preliminary data.</text>
</comment>
<dbReference type="NCBIfam" id="TIGR00229">
    <property type="entry name" value="sensory_box"/>
    <property type="match status" value="1"/>
</dbReference>
<feature type="transmembrane region" description="Helical" evidence="14">
    <location>
        <begin position="48"/>
        <end position="77"/>
    </location>
</feature>
<accession>A0A7W6JQT6</accession>
<dbReference type="EC" id="2.7.13.3" evidence="3"/>
<dbReference type="SUPFAM" id="SSF55874">
    <property type="entry name" value="ATPase domain of HSP90 chaperone/DNA topoisomerase II/histidine kinase"/>
    <property type="match status" value="1"/>
</dbReference>
<reference evidence="18 19" key="1">
    <citation type="submission" date="2020-08" db="EMBL/GenBank/DDBJ databases">
        <title>Genomic Encyclopedia of Type Strains, Phase IV (KMG-IV): sequencing the most valuable type-strain genomes for metagenomic binning, comparative biology and taxonomic classification.</title>
        <authorList>
            <person name="Goeker M."/>
        </authorList>
    </citation>
    <scope>NUCLEOTIDE SEQUENCE [LARGE SCALE GENOMIC DNA]</scope>
    <source>
        <strain evidence="18 19">DSM 101806</strain>
    </source>
</reference>
<dbReference type="CDD" id="cd00130">
    <property type="entry name" value="PAS"/>
    <property type="match status" value="2"/>
</dbReference>
<evidence type="ECO:0000256" key="1">
    <source>
        <dbReference type="ARBA" id="ARBA00000085"/>
    </source>
</evidence>
<dbReference type="Gene3D" id="1.10.287.130">
    <property type="match status" value="1"/>
</dbReference>
<comment type="catalytic activity">
    <reaction evidence="1">
        <text>ATP + protein L-histidine = ADP + protein N-phospho-L-histidine.</text>
        <dbReference type="EC" id="2.7.13.3"/>
    </reaction>
</comment>
<dbReference type="Pfam" id="PF13426">
    <property type="entry name" value="PAS_9"/>
    <property type="match status" value="1"/>
</dbReference>
<dbReference type="Pfam" id="PF08448">
    <property type="entry name" value="PAS_4"/>
    <property type="match status" value="1"/>
</dbReference>
<keyword evidence="7 14" id="KW-0812">Transmembrane</keyword>
<feature type="transmembrane region" description="Helical" evidence="14">
    <location>
        <begin position="187"/>
        <end position="206"/>
    </location>
</feature>
<feature type="transmembrane region" description="Helical" evidence="14">
    <location>
        <begin position="157"/>
        <end position="175"/>
    </location>
</feature>
<keyword evidence="4" id="KW-1003">Cell membrane</keyword>
<dbReference type="InterPro" id="IPR004358">
    <property type="entry name" value="Sig_transdc_His_kin-like_C"/>
</dbReference>
<evidence type="ECO:0000256" key="4">
    <source>
        <dbReference type="ARBA" id="ARBA00022475"/>
    </source>
</evidence>
<dbReference type="InterPro" id="IPR007895">
    <property type="entry name" value="MASE1"/>
</dbReference>
<dbReference type="Gene3D" id="3.30.565.10">
    <property type="entry name" value="Histidine kinase-like ATPase, C-terminal domain"/>
    <property type="match status" value="1"/>
</dbReference>
<feature type="transmembrane region" description="Helical" evidence="14">
    <location>
        <begin position="12"/>
        <end position="36"/>
    </location>
</feature>
<dbReference type="Pfam" id="PF00512">
    <property type="entry name" value="HisKA"/>
    <property type="match status" value="1"/>
</dbReference>
<feature type="transmembrane region" description="Helical" evidence="14">
    <location>
        <begin position="89"/>
        <end position="106"/>
    </location>
</feature>
<dbReference type="SUPFAM" id="SSF55785">
    <property type="entry name" value="PYP-like sensor domain (PAS domain)"/>
    <property type="match status" value="3"/>
</dbReference>
<dbReference type="InterPro" id="IPR003594">
    <property type="entry name" value="HATPase_dom"/>
</dbReference>
<dbReference type="GO" id="GO:0005886">
    <property type="term" value="C:plasma membrane"/>
    <property type="evidence" value="ECO:0007669"/>
    <property type="project" value="UniProtKB-SubCell"/>
</dbReference>
<protein>
    <recommendedName>
        <fullName evidence="3">histidine kinase</fullName>
        <ecNumber evidence="3">2.7.13.3</ecNumber>
    </recommendedName>
</protein>
<evidence type="ECO:0000256" key="14">
    <source>
        <dbReference type="SAM" id="Phobius"/>
    </source>
</evidence>
<evidence type="ECO:0000256" key="10">
    <source>
        <dbReference type="ARBA" id="ARBA00022840"/>
    </source>
</evidence>
<name>A0A7W6JQT6_9SPHN</name>
<feature type="transmembrane region" description="Helical" evidence="14">
    <location>
        <begin position="265"/>
        <end position="285"/>
    </location>
</feature>
<dbReference type="InterPro" id="IPR035965">
    <property type="entry name" value="PAS-like_dom_sf"/>
</dbReference>
<feature type="domain" description="PAC" evidence="17">
    <location>
        <begin position="503"/>
        <end position="556"/>
    </location>
</feature>
<keyword evidence="9" id="KW-0418">Kinase</keyword>
<dbReference type="AlphaFoldDB" id="A0A7W6JQT6"/>
<dbReference type="RefSeq" id="WP_183995757.1">
    <property type="nucleotide sequence ID" value="NZ_JACIEH010000001.1"/>
</dbReference>
<dbReference type="InterPro" id="IPR000014">
    <property type="entry name" value="PAS"/>
</dbReference>
<dbReference type="PROSITE" id="PS50109">
    <property type="entry name" value="HIS_KIN"/>
    <property type="match status" value="1"/>
</dbReference>
<dbReference type="InterPro" id="IPR005467">
    <property type="entry name" value="His_kinase_dom"/>
</dbReference>
<keyword evidence="8" id="KW-0547">Nucleotide-binding</keyword>
<keyword evidence="12" id="KW-0902">Two-component regulatory system</keyword>
<dbReference type="EMBL" id="JACIEH010000001">
    <property type="protein sequence ID" value="MBB4097810.1"/>
    <property type="molecule type" value="Genomic_DNA"/>
</dbReference>
<evidence type="ECO:0000256" key="3">
    <source>
        <dbReference type="ARBA" id="ARBA00012438"/>
    </source>
</evidence>
<evidence type="ECO:0000313" key="18">
    <source>
        <dbReference type="EMBL" id="MBB4097810.1"/>
    </source>
</evidence>
<dbReference type="PANTHER" id="PTHR43065">
    <property type="entry name" value="SENSOR HISTIDINE KINASE"/>
    <property type="match status" value="1"/>
</dbReference>
<dbReference type="PRINTS" id="PR00344">
    <property type="entry name" value="BCTRLSENSOR"/>
</dbReference>
<dbReference type="PROSITE" id="PS51257">
    <property type="entry name" value="PROKAR_LIPOPROTEIN"/>
    <property type="match status" value="1"/>
</dbReference>
<dbReference type="Pfam" id="PF02518">
    <property type="entry name" value="HATPase_c"/>
    <property type="match status" value="1"/>
</dbReference>
<keyword evidence="5" id="KW-0597">Phosphoprotein</keyword>
<gene>
    <name evidence="18" type="ORF">GGR46_001343</name>
</gene>
<dbReference type="SMART" id="SM00086">
    <property type="entry name" value="PAC"/>
    <property type="match status" value="3"/>
</dbReference>
<sequence>MATVRERLPEDWIAAVRPALMLFAGALAGCISWALWYRVMGHSPPLGLAIGVSVGGLMLTSTRFWPLLALAVLVTYWLFQSPFPLIEQGFRAMGLALGALLTAVLIKRRGINPNELLDPRSILWVFVAAVAGSLLAAGIVAFGAIAVGRAPAFVDKFAQQGLGMILVAPLVLVWATPPRERWSPLRWAGFVAVMLFCGAIAAHAFLTTTGSPMSWAIFPPLVLAALGWHLRGATTSVAISALVVLWSTEIDTGPFSTAASDHRQLLAQIFVAVTCATIFLLAAYADERHAEDKLSLAARRLEIARRNLTNMARDATSAVAILDRDLHFVAASKRFVTDFRLPEGVSVEGRSHFEVFPVCAPERRDQYARVLAGESLSGNGDALRHPDGTVDYVRWSFRPWRDEDNHIAGVVITSEFVTAEMEDRRRLEEAERRYRAVFEQAGVGVGRLSLDGTFLEVNDRICALTGYPREELIGESCRKTSTAEEWESSLEGIQALSRGEVAFYSDDRMLQLPDGTQRPVHCTANLVRTGDGTGDYIAIVLQDISPRVAAQRALQESEKLLRLAQEAAGVGVWQIDLIRGGSRHSPESARLFGLEWHEGTYRMADVADRLGVDQVIELRKAIVNARRIRGPLEMTLQLTMPDGESRWVTLQGRYDGHDGRPRLLGLVIDITRDMEADTQLREVHEKLLRLARLNAMGAMASTLAHELNQPLAAITNYLEACRYLTRSRVDPDHNILDALDRARVQALRAGDIIRKIRSFTVSGEITQSSLDLGAVIQSACAAVRQLKGGRDAKVECDFAHVPASVIGDTLQIEQVLTNLIRNGVEATAGRDRRDVSVTTRLEPGEVVVSIADSGPGLSEDMLDNLFEPFRTTKESGTGLGLPICRTIVEAHGGRLWAENGPDGGAIFSFALPTQQSGETA</sequence>
<dbReference type="SMART" id="SM00387">
    <property type="entry name" value="HATPase_c"/>
    <property type="match status" value="1"/>
</dbReference>
<dbReference type="Proteomes" id="UP000557392">
    <property type="component" value="Unassembled WGS sequence"/>
</dbReference>
<feature type="domain" description="PAC" evidence="17">
    <location>
        <begin position="632"/>
        <end position="682"/>
    </location>
</feature>
<dbReference type="SUPFAM" id="SSF47384">
    <property type="entry name" value="Homodimeric domain of signal transducing histidine kinase"/>
    <property type="match status" value="1"/>
</dbReference>
<dbReference type="Pfam" id="PF05231">
    <property type="entry name" value="MASE1"/>
    <property type="match status" value="1"/>
</dbReference>
<evidence type="ECO:0000256" key="9">
    <source>
        <dbReference type="ARBA" id="ARBA00022777"/>
    </source>
</evidence>
<evidence type="ECO:0000256" key="13">
    <source>
        <dbReference type="ARBA" id="ARBA00023136"/>
    </source>
</evidence>
<dbReference type="SMART" id="SM00388">
    <property type="entry name" value="HisKA"/>
    <property type="match status" value="1"/>
</dbReference>
<feature type="transmembrane region" description="Helical" evidence="14">
    <location>
        <begin position="122"/>
        <end position="145"/>
    </location>
</feature>
<dbReference type="InterPro" id="IPR036097">
    <property type="entry name" value="HisK_dim/P_sf"/>
</dbReference>
<keyword evidence="13 14" id="KW-0472">Membrane</keyword>
<evidence type="ECO:0000256" key="2">
    <source>
        <dbReference type="ARBA" id="ARBA00004651"/>
    </source>
</evidence>
<dbReference type="InterPro" id="IPR000700">
    <property type="entry name" value="PAS-assoc_C"/>
</dbReference>
<keyword evidence="11 14" id="KW-1133">Transmembrane helix</keyword>
<dbReference type="Gene3D" id="3.30.450.20">
    <property type="entry name" value="PAS domain"/>
    <property type="match status" value="3"/>
</dbReference>
<proteinExistence type="predicted"/>
<dbReference type="GO" id="GO:0000155">
    <property type="term" value="F:phosphorelay sensor kinase activity"/>
    <property type="evidence" value="ECO:0007669"/>
    <property type="project" value="InterPro"/>
</dbReference>
<evidence type="ECO:0000313" key="19">
    <source>
        <dbReference type="Proteomes" id="UP000557392"/>
    </source>
</evidence>
<feature type="domain" description="Histidine kinase" evidence="15">
    <location>
        <begin position="702"/>
        <end position="915"/>
    </location>
</feature>
<dbReference type="CDD" id="cd00082">
    <property type="entry name" value="HisKA"/>
    <property type="match status" value="1"/>
</dbReference>
<comment type="subcellular location">
    <subcellularLocation>
        <location evidence="2">Cell membrane</location>
        <topology evidence="2">Multi-pass membrane protein</topology>
    </subcellularLocation>
</comment>